<comment type="caution">
    <text evidence="8">The sequence shown here is derived from an EMBL/GenBank/DDBJ whole genome shotgun (WGS) entry which is preliminary data.</text>
</comment>
<dbReference type="AlphaFoldDB" id="A0A5M8FGI9"/>
<evidence type="ECO:0000313" key="9">
    <source>
        <dbReference type="Proteomes" id="UP000322981"/>
    </source>
</evidence>
<dbReference type="OrthoDB" id="9806170at2"/>
<dbReference type="InterPro" id="IPR001555">
    <property type="entry name" value="GART_AS"/>
</dbReference>
<dbReference type="PANTHER" id="PTHR43369">
    <property type="entry name" value="PHOSPHORIBOSYLGLYCINAMIDE FORMYLTRANSFERASE"/>
    <property type="match status" value="1"/>
</dbReference>
<keyword evidence="9" id="KW-1185">Reference proteome</keyword>
<dbReference type="PROSITE" id="PS00373">
    <property type="entry name" value="GART"/>
    <property type="match status" value="1"/>
</dbReference>
<evidence type="ECO:0000256" key="4">
    <source>
        <dbReference type="ARBA" id="ARBA00038440"/>
    </source>
</evidence>
<evidence type="ECO:0000256" key="2">
    <source>
        <dbReference type="ARBA" id="ARBA00022679"/>
    </source>
</evidence>
<keyword evidence="2 6" id="KW-0808">Transferase</keyword>
<comment type="catalytic activity">
    <reaction evidence="5 6">
        <text>N(1)-(5-phospho-beta-D-ribosyl)glycinamide + (6R)-10-formyltetrahydrofolate = N(2)-formyl-N(1)-(5-phospho-beta-D-ribosyl)glycinamide + (6S)-5,6,7,8-tetrahydrofolate + H(+)</text>
        <dbReference type="Rhea" id="RHEA:15053"/>
        <dbReference type="ChEBI" id="CHEBI:15378"/>
        <dbReference type="ChEBI" id="CHEBI:57453"/>
        <dbReference type="ChEBI" id="CHEBI:143788"/>
        <dbReference type="ChEBI" id="CHEBI:147286"/>
        <dbReference type="ChEBI" id="CHEBI:195366"/>
        <dbReference type="EC" id="2.1.2.2"/>
    </reaction>
</comment>
<dbReference type="HAMAP" id="MF_01930">
    <property type="entry name" value="PurN"/>
    <property type="match status" value="1"/>
</dbReference>
<dbReference type="PANTHER" id="PTHR43369:SF2">
    <property type="entry name" value="PHOSPHORIBOSYLGLYCINAMIDE FORMYLTRANSFERASE"/>
    <property type="match status" value="1"/>
</dbReference>
<keyword evidence="3 6" id="KW-0658">Purine biosynthesis</keyword>
<proteinExistence type="inferred from homology"/>
<feature type="binding site" evidence="6">
    <location>
        <position position="71"/>
    </location>
    <ligand>
        <name>(6R)-10-formyltetrahydrofolate</name>
        <dbReference type="ChEBI" id="CHEBI:195366"/>
    </ligand>
</feature>
<dbReference type="Gene3D" id="3.40.50.170">
    <property type="entry name" value="Formyl transferase, N-terminal domain"/>
    <property type="match status" value="1"/>
</dbReference>
<dbReference type="Pfam" id="PF00551">
    <property type="entry name" value="Formyl_trans_N"/>
    <property type="match status" value="1"/>
</dbReference>
<feature type="active site" description="Proton donor" evidence="6">
    <location>
        <position position="115"/>
    </location>
</feature>
<evidence type="ECO:0000259" key="7">
    <source>
        <dbReference type="Pfam" id="PF00551"/>
    </source>
</evidence>
<feature type="binding site" evidence="6">
    <location>
        <begin position="18"/>
        <end position="20"/>
    </location>
    <ligand>
        <name>N(1)-(5-phospho-beta-D-ribosyl)glycinamide</name>
        <dbReference type="ChEBI" id="CHEBI:143788"/>
    </ligand>
</feature>
<dbReference type="GO" id="GO:0004644">
    <property type="term" value="F:phosphoribosylglycinamide formyltransferase activity"/>
    <property type="evidence" value="ECO:0007669"/>
    <property type="project" value="UniProtKB-UniRule"/>
</dbReference>
<reference evidence="8 9" key="1">
    <citation type="submission" date="2019-09" db="EMBL/GenBank/DDBJ databases">
        <title>Whole-genome sequence of the purple sulfur bacterium Thiohalocapsa marina DSM 19078.</title>
        <authorList>
            <person name="Kyndt J.A."/>
            <person name="Meyer T.E."/>
        </authorList>
    </citation>
    <scope>NUCLEOTIDE SEQUENCE [LARGE SCALE GENOMIC DNA]</scope>
    <source>
        <strain evidence="8 9">DSM 19078</strain>
    </source>
</reference>
<dbReference type="InterPro" id="IPR036477">
    <property type="entry name" value="Formyl_transf_N_sf"/>
</dbReference>
<evidence type="ECO:0000256" key="5">
    <source>
        <dbReference type="ARBA" id="ARBA00047664"/>
    </source>
</evidence>
<dbReference type="EC" id="2.1.2.2" evidence="6"/>
<evidence type="ECO:0000256" key="3">
    <source>
        <dbReference type="ARBA" id="ARBA00022755"/>
    </source>
</evidence>
<dbReference type="InterPro" id="IPR002376">
    <property type="entry name" value="Formyl_transf_N"/>
</dbReference>
<dbReference type="RefSeq" id="WP_150094097.1">
    <property type="nucleotide sequence ID" value="NZ_JBFUOH010000030.1"/>
</dbReference>
<feature type="site" description="Raises pKa of active site His" evidence="6">
    <location>
        <position position="151"/>
    </location>
</feature>
<dbReference type="EMBL" id="VWXX01000027">
    <property type="protein sequence ID" value="KAA6183837.1"/>
    <property type="molecule type" value="Genomic_DNA"/>
</dbReference>
<feature type="domain" description="Formyl transferase N-terminal" evidence="7">
    <location>
        <begin position="10"/>
        <end position="188"/>
    </location>
</feature>
<dbReference type="GO" id="GO:0005829">
    <property type="term" value="C:cytosol"/>
    <property type="evidence" value="ECO:0007669"/>
    <property type="project" value="TreeGrafter"/>
</dbReference>
<sequence>MHSAHHRLPVVVLISGGGSNLQALIDGQLDGSLPVDIRAVISNRADAFGLERARRAGLAARVLNHRDFVSREAYDTALAALIDEYAPQLVVLAGFMRILTPAFVTHYQGRMLNIHPSLLPKFRGLHTHQRAIDAGEQEHGATVHFVTEDLDGGPAVLQARVPVLPEDDADTLAARVLQKEHLIYPLAVGWVAEGRLKLGSDGRPLLDASPLQQPLQLEQVQSSGFQS</sequence>
<feature type="binding site" evidence="6">
    <location>
        <begin position="96"/>
        <end position="99"/>
    </location>
    <ligand>
        <name>(6R)-10-formyltetrahydrofolate</name>
        <dbReference type="ChEBI" id="CHEBI:195366"/>
    </ligand>
</feature>
<dbReference type="CDD" id="cd08645">
    <property type="entry name" value="FMT_core_GART"/>
    <property type="match status" value="1"/>
</dbReference>
<dbReference type="InterPro" id="IPR004607">
    <property type="entry name" value="GART"/>
</dbReference>
<name>A0A5M8FGI9_9GAMM</name>
<dbReference type="Proteomes" id="UP000322981">
    <property type="component" value="Unassembled WGS sequence"/>
</dbReference>
<dbReference type="GO" id="GO:0006189">
    <property type="term" value="P:'de novo' IMP biosynthetic process"/>
    <property type="evidence" value="ECO:0007669"/>
    <property type="project" value="UniProtKB-UniRule"/>
</dbReference>
<evidence type="ECO:0000256" key="1">
    <source>
        <dbReference type="ARBA" id="ARBA00005054"/>
    </source>
</evidence>
<evidence type="ECO:0000256" key="6">
    <source>
        <dbReference type="HAMAP-Rule" id="MF_01930"/>
    </source>
</evidence>
<comment type="function">
    <text evidence="6">Catalyzes the transfer of a formyl group from 10-formyltetrahydrofolate to 5-phospho-ribosyl-glycinamide (GAR), producing 5-phospho-ribosyl-N-formylglycinamide (FGAR) and tetrahydrofolate.</text>
</comment>
<comment type="similarity">
    <text evidence="4 6">Belongs to the GART family.</text>
</comment>
<comment type="pathway">
    <text evidence="1 6">Purine metabolism; IMP biosynthesis via de novo pathway; N(2)-formyl-N(1)-(5-phospho-D-ribosyl)glycinamide from N(1)-(5-phospho-D-ribosyl)glycinamide (10-formyl THF route): step 1/1.</text>
</comment>
<organism evidence="8 9">
    <name type="scientific">Thiohalocapsa marina</name>
    <dbReference type="NCBI Taxonomy" id="424902"/>
    <lineage>
        <taxon>Bacteria</taxon>
        <taxon>Pseudomonadati</taxon>
        <taxon>Pseudomonadota</taxon>
        <taxon>Gammaproteobacteria</taxon>
        <taxon>Chromatiales</taxon>
        <taxon>Chromatiaceae</taxon>
        <taxon>Thiohalocapsa</taxon>
    </lineage>
</organism>
<dbReference type="UniPathway" id="UPA00074">
    <property type="reaction ID" value="UER00126"/>
</dbReference>
<gene>
    <name evidence="6 8" type="primary">purN</name>
    <name evidence="8" type="ORF">F2Q65_14330</name>
</gene>
<evidence type="ECO:0000313" key="8">
    <source>
        <dbReference type="EMBL" id="KAA6183837.1"/>
    </source>
</evidence>
<dbReference type="NCBIfam" id="TIGR00639">
    <property type="entry name" value="PurN"/>
    <property type="match status" value="1"/>
</dbReference>
<dbReference type="SUPFAM" id="SSF53328">
    <property type="entry name" value="Formyltransferase"/>
    <property type="match status" value="1"/>
</dbReference>
<accession>A0A5M8FGI9</accession>
<protein>
    <recommendedName>
        <fullName evidence="6">Phosphoribosylglycinamide formyltransferase</fullName>
        <ecNumber evidence="6">2.1.2.2</ecNumber>
    </recommendedName>
    <alternativeName>
        <fullName evidence="6">5'-phosphoribosylglycinamide transformylase</fullName>
    </alternativeName>
    <alternativeName>
        <fullName evidence="6">GAR transformylase</fullName>
        <shortName evidence="6">GART</shortName>
    </alternativeName>
</protein>
<feature type="binding site" evidence="6">
    <location>
        <position position="113"/>
    </location>
    <ligand>
        <name>(6R)-10-formyltetrahydrofolate</name>
        <dbReference type="ChEBI" id="CHEBI:195366"/>
    </ligand>
</feature>